<dbReference type="AlphaFoldDB" id="A0AB34K5G8"/>
<name>A0AB34K5G8_PRYPA</name>
<evidence type="ECO:0000313" key="1">
    <source>
        <dbReference type="EMBL" id="KAL1527995.1"/>
    </source>
</evidence>
<accession>A0AB34K5G8</accession>
<proteinExistence type="predicted"/>
<comment type="caution">
    <text evidence="1">The sequence shown here is derived from an EMBL/GenBank/DDBJ whole genome shotgun (WGS) entry which is preliminary data.</text>
</comment>
<dbReference type="Proteomes" id="UP001515480">
    <property type="component" value="Unassembled WGS sequence"/>
</dbReference>
<gene>
    <name evidence="1" type="ORF">AB1Y20_009366</name>
</gene>
<sequence length="341" mass="37529">MAEAPPKSTKPPPYSESSLVSQLLGSTNLSAPPALARALQSAAPLLKVFGKIINVVGPFYMKLFDMALYVYRVLPFDLFQACLGLGLCFCGGSYVASIAAIEAFRMAGWETTKAALLDIAEEMRHVKKANDADNKKDDDGNGLADVDELQPAELLQRKLSLFATAVKDPNKLSVALGGLYTAWLAVQGTLRIEFARTITLGVSMAEAATPTALKLGVPLLAHLIPPKYHHWIPTIIKNFIRAIAVSLAWKLQVINSAIQSALRGGLMFARYLMKWANEKQYISIDANSSYLDECVGYSVAFFGFYCQFTWGFGMPFPLNLIMWPFTLVEWYIRWSITTPAA</sequence>
<dbReference type="EMBL" id="JBGBPQ010000002">
    <property type="protein sequence ID" value="KAL1527995.1"/>
    <property type="molecule type" value="Genomic_DNA"/>
</dbReference>
<protein>
    <submittedName>
        <fullName evidence="1">Uncharacterized protein</fullName>
    </submittedName>
</protein>
<reference evidence="1 2" key="1">
    <citation type="journal article" date="2024" name="Science">
        <title>Giant polyketide synthase enzymes in the biosynthesis of giant marine polyether toxins.</title>
        <authorList>
            <person name="Fallon T.R."/>
            <person name="Shende V.V."/>
            <person name="Wierzbicki I.H."/>
            <person name="Pendleton A.L."/>
            <person name="Watervoot N.F."/>
            <person name="Auber R.P."/>
            <person name="Gonzalez D.J."/>
            <person name="Wisecaver J.H."/>
            <person name="Moore B.S."/>
        </authorList>
    </citation>
    <scope>NUCLEOTIDE SEQUENCE [LARGE SCALE GENOMIC DNA]</scope>
    <source>
        <strain evidence="1 2">12B1</strain>
    </source>
</reference>
<organism evidence="1 2">
    <name type="scientific">Prymnesium parvum</name>
    <name type="common">Toxic golden alga</name>
    <dbReference type="NCBI Taxonomy" id="97485"/>
    <lineage>
        <taxon>Eukaryota</taxon>
        <taxon>Haptista</taxon>
        <taxon>Haptophyta</taxon>
        <taxon>Prymnesiophyceae</taxon>
        <taxon>Prymnesiales</taxon>
        <taxon>Prymnesiaceae</taxon>
        <taxon>Prymnesium</taxon>
    </lineage>
</organism>
<keyword evidence="2" id="KW-1185">Reference proteome</keyword>
<evidence type="ECO:0000313" key="2">
    <source>
        <dbReference type="Proteomes" id="UP001515480"/>
    </source>
</evidence>